<sequence length="226" mass="24673">MVDKAMPGATQTQTLGIYQVAEMTSITSPSNPLEVQVTVSGDEGAGLKEQFIKQNANNGSSKRIPPLKKPNDTLMQSNKEKAELLCDAFFPPPPALALPKPKSAPQITLPQWTPYSIRRVSNAVGHLKHDKAPGPDDIPNAAIQEVLPAINHILKNVFNAAIQLWHIPKQWKELTTVVLQEPGKPAYNLAKAYQPIALLNTLRKLLSAPINSAETSVSLHDGTRFR</sequence>
<dbReference type="PANTHER" id="PTHR33481:SF1">
    <property type="entry name" value="ENDONUCLEASE_EXONUCLEASE_PHOSPHATASE DOMAIN-CONTAINING PROTEIN-RELATED"/>
    <property type="match status" value="1"/>
</dbReference>
<protein>
    <submittedName>
        <fullName evidence="1">Related to reverse transcriptase, putative-Talaromyces stipitatus</fullName>
    </submittedName>
</protein>
<keyword evidence="1" id="KW-0808">Transferase</keyword>
<gene>
    <name evidence="1" type="ORF">PIIN_06514</name>
</gene>
<evidence type="ECO:0000313" key="1">
    <source>
        <dbReference type="EMBL" id="CCA72577.1"/>
    </source>
</evidence>
<dbReference type="EMBL" id="CAFZ01000171">
    <property type="protein sequence ID" value="CCA72577.1"/>
    <property type="molecule type" value="Genomic_DNA"/>
</dbReference>
<organism evidence="1 2">
    <name type="scientific">Serendipita indica (strain DSM 11827)</name>
    <name type="common">Root endophyte fungus</name>
    <name type="synonym">Piriformospora indica</name>
    <dbReference type="NCBI Taxonomy" id="1109443"/>
    <lineage>
        <taxon>Eukaryota</taxon>
        <taxon>Fungi</taxon>
        <taxon>Dikarya</taxon>
        <taxon>Basidiomycota</taxon>
        <taxon>Agaricomycotina</taxon>
        <taxon>Agaricomycetes</taxon>
        <taxon>Sebacinales</taxon>
        <taxon>Serendipitaceae</taxon>
        <taxon>Serendipita</taxon>
    </lineage>
</organism>
<dbReference type="eggNOG" id="ENOG502SRMK">
    <property type="taxonomic scope" value="Eukaryota"/>
</dbReference>
<dbReference type="Proteomes" id="UP000007148">
    <property type="component" value="Unassembled WGS sequence"/>
</dbReference>
<dbReference type="InParanoid" id="G4TMN4"/>
<dbReference type="AlphaFoldDB" id="G4TMN4"/>
<reference evidence="1 2" key="1">
    <citation type="journal article" date="2011" name="PLoS Pathog.">
        <title>Endophytic Life Strategies Decoded by Genome and Transcriptome Analyses of the Mutualistic Root Symbiont Piriformospora indica.</title>
        <authorList>
            <person name="Zuccaro A."/>
            <person name="Lahrmann U."/>
            <person name="Guldener U."/>
            <person name="Langen G."/>
            <person name="Pfiffi S."/>
            <person name="Biedenkopf D."/>
            <person name="Wong P."/>
            <person name="Samans B."/>
            <person name="Grimm C."/>
            <person name="Basiewicz M."/>
            <person name="Murat C."/>
            <person name="Martin F."/>
            <person name="Kogel K.H."/>
        </authorList>
    </citation>
    <scope>NUCLEOTIDE SEQUENCE [LARGE SCALE GENOMIC DNA]</scope>
    <source>
        <strain evidence="1 2">DSM 11827</strain>
    </source>
</reference>
<dbReference type="STRING" id="1109443.G4TMN4"/>
<dbReference type="GO" id="GO:0003964">
    <property type="term" value="F:RNA-directed DNA polymerase activity"/>
    <property type="evidence" value="ECO:0007669"/>
    <property type="project" value="UniProtKB-KW"/>
</dbReference>
<comment type="caution">
    <text evidence="1">The sequence shown here is derived from an EMBL/GenBank/DDBJ whole genome shotgun (WGS) entry which is preliminary data.</text>
</comment>
<proteinExistence type="predicted"/>
<name>G4TMN4_SERID</name>
<accession>G4TMN4</accession>
<dbReference type="OrthoDB" id="412006at2759"/>
<keyword evidence="1" id="KW-0695">RNA-directed DNA polymerase</keyword>
<dbReference type="PANTHER" id="PTHR33481">
    <property type="entry name" value="REVERSE TRANSCRIPTASE"/>
    <property type="match status" value="1"/>
</dbReference>
<dbReference type="OMA" id="FLYWIFH"/>
<evidence type="ECO:0000313" key="2">
    <source>
        <dbReference type="Proteomes" id="UP000007148"/>
    </source>
</evidence>
<keyword evidence="2" id="KW-1185">Reference proteome</keyword>
<dbReference type="HOGENOM" id="CLU_1225184_0_0_1"/>
<keyword evidence="1" id="KW-0548">Nucleotidyltransferase</keyword>